<sequence>MNASIADPKTRAAAAPGTPETRIAFQGMPGAYSHLACREKFPALDAYPCATFEDAFAAVKEGHANLGMIPIENSLAGRVADIHHLLPDSHLYVVGEHFHRVRHQLLAPKGATLEGVKRVLSHEQALSQCRGMTRDLGLEAVPRADTAGAAREVAERGDPAEAAIASTLAAEIYGLEVLRSHIEDRLGNTTRFIVMARNRADPDPRSEVRALTSIIFQVRSVPAALYKALGGFATNGINVVKLESYMTDSFFTVAQFYAEIEGHVADPAVERAFDELKYFSTVFRVLGCYPASDYRGGH</sequence>
<evidence type="ECO:0000256" key="5">
    <source>
        <dbReference type="ARBA" id="ARBA00023222"/>
    </source>
</evidence>
<dbReference type="EC" id="4.2.1.51" evidence="2"/>
<reference evidence="11" key="1">
    <citation type="journal article" date="2019" name="Int. J. Syst. Evol. Microbiol.">
        <title>The Global Catalogue of Microorganisms (GCM) 10K type strain sequencing project: providing services to taxonomists for standard genome sequencing and annotation.</title>
        <authorList>
            <consortium name="The Broad Institute Genomics Platform"/>
            <consortium name="The Broad Institute Genome Sequencing Center for Infectious Disease"/>
            <person name="Wu L."/>
            <person name="Ma J."/>
        </authorList>
    </citation>
    <scope>NUCLEOTIDE SEQUENCE [LARGE SCALE GENOMIC DNA]</scope>
    <source>
        <strain evidence="11">KCTC 42964</strain>
    </source>
</reference>
<evidence type="ECO:0000259" key="8">
    <source>
        <dbReference type="PROSITE" id="PS51171"/>
    </source>
</evidence>
<feature type="domain" description="Prephenate dehydratase" evidence="8">
    <location>
        <begin position="22"/>
        <end position="197"/>
    </location>
</feature>
<dbReference type="InterPro" id="IPR018528">
    <property type="entry name" value="Preph_deHydtase_CS"/>
</dbReference>
<dbReference type="PIRSF" id="PIRSF001500">
    <property type="entry name" value="Chor_mut_pdt_Ppr"/>
    <property type="match status" value="1"/>
</dbReference>
<dbReference type="InterPro" id="IPR008242">
    <property type="entry name" value="Chor_mutase/pphenate_deHydtase"/>
</dbReference>
<dbReference type="InterPro" id="IPR045865">
    <property type="entry name" value="ACT-like_dom_sf"/>
</dbReference>
<accession>A0ABV7L658</accession>
<gene>
    <name evidence="10" type="ORF">ACFOGJ_22895</name>
</gene>
<dbReference type="PROSITE" id="PS51671">
    <property type="entry name" value="ACT"/>
    <property type="match status" value="1"/>
</dbReference>
<dbReference type="NCBIfam" id="NF008866">
    <property type="entry name" value="PRK11899.1"/>
    <property type="match status" value="1"/>
</dbReference>
<comment type="pathway">
    <text evidence="1">Amino-acid biosynthesis; L-phenylalanine biosynthesis; phenylpyruvate from prephenate: step 1/1.</text>
</comment>
<dbReference type="GO" id="GO:0004664">
    <property type="term" value="F:prephenate dehydratase activity"/>
    <property type="evidence" value="ECO:0007669"/>
    <property type="project" value="UniProtKB-EC"/>
</dbReference>
<dbReference type="InterPro" id="IPR002912">
    <property type="entry name" value="ACT_dom"/>
</dbReference>
<dbReference type="Proteomes" id="UP001595528">
    <property type="component" value="Unassembled WGS sequence"/>
</dbReference>
<dbReference type="PROSITE" id="PS51171">
    <property type="entry name" value="PREPHENATE_DEHYDR_3"/>
    <property type="match status" value="1"/>
</dbReference>
<evidence type="ECO:0000313" key="10">
    <source>
        <dbReference type="EMBL" id="MFC3230116.1"/>
    </source>
</evidence>
<comment type="catalytic activity">
    <reaction evidence="7">
        <text>prephenate + H(+) = 3-phenylpyruvate + CO2 + H2O</text>
        <dbReference type="Rhea" id="RHEA:21648"/>
        <dbReference type="ChEBI" id="CHEBI:15377"/>
        <dbReference type="ChEBI" id="CHEBI:15378"/>
        <dbReference type="ChEBI" id="CHEBI:16526"/>
        <dbReference type="ChEBI" id="CHEBI:18005"/>
        <dbReference type="ChEBI" id="CHEBI:29934"/>
        <dbReference type="EC" id="4.2.1.51"/>
    </reaction>
</comment>
<evidence type="ECO:0000256" key="1">
    <source>
        <dbReference type="ARBA" id="ARBA00004741"/>
    </source>
</evidence>
<feature type="domain" description="ACT" evidence="9">
    <location>
        <begin position="213"/>
        <end position="290"/>
    </location>
</feature>
<name>A0ABV7L658_9PROT</name>
<dbReference type="PROSITE" id="PS00857">
    <property type="entry name" value="PREPHENATE_DEHYDR_1"/>
    <property type="match status" value="1"/>
</dbReference>
<keyword evidence="6 10" id="KW-0456">Lyase</keyword>
<dbReference type="Gene3D" id="3.40.190.10">
    <property type="entry name" value="Periplasmic binding protein-like II"/>
    <property type="match status" value="2"/>
</dbReference>
<proteinExistence type="predicted"/>
<evidence type="ECO:0000256" key="4">
    <source>
        <dbReference type="ARBA" id="ARBA00023141"/>
    </source>
</evidence>
<dbReference type="CDD" id="cd04905">
    <property type="entry name" value="ACT_CM-PDT"/>
    <property type="match status" value="1"/>
</dbReference>
<keyword evidence="4" id="KW-0057">Aromatic amino acid biosynthesis</keyword>
<dbReference type="CDD" id="cd13631">
    <property type="entry name" value="PBP2_Ct-PDT_like"/>
    <property type="match status" value="1"/>
</dbReference>
<evidence type="ECO:0000256" key="3">
    <source>
        <dbReference type="ARBA" id="ARBA00022605"/>
    </source>
</evidence>
<dbReference type="Pfam" id="PF00800">
    <property type="entry name" value="PDT"/>
    <property type="match status" value="1"/>
</dbReference>
<evidence type="ECO:0000256" key="7">
    <source>
        <dbReference type="ARBA" id="ARBA00047848"/>
    </source>
</evidence>
<dbReference type="Gene3D" id="3.30.70.260">
    <property type="match status" value="1"/>
</dbReference>
<dbReference type="RefSeq" id="WP_379904976.1">
    <property type="nucleotide sequence ID" value="NZ_JBHRTR010000036.1"/>
</dbReference>
<evidence type="ECO:0000313" key="11">
    <source>
        <dbReference type="Proteomes" id="UP001595528"/>
    </source>
</evidence>
<keyword evidence="5" id="KW-0584">Phenylalanine biosynthesis</keyword>
<dbReference type="SUPFAM" id="SSF55021">
    <property type="entry name" value="ACT-like"/>
    <property type="match status" value="1"/>
</dbReference>
<dbReference type="SUPFAM" id="SSF53850">
    <property type="entry name" value="Periplasmic binding protein-like II"/>
    <property type="match status" value="1"/>
</dbReference>
<dbReference type="InterPro" id="IPR001086">
    <property type="entry name" value="Preph_deHydtase"/>
</dbReference>
<keyword evidence="11" id="KW-1185">Reference proteome</keyword>
<organism evidence="10 11">
    <name type="scientific">Marinibaculum pumilum</name>
    <dbReference type="NCBI Taxonomy" id="1766165"/>
    <lineage>
        <taxon>Bacteria</taxon>
        <taxon>Pseudomonadati</taxon>
        <taxon>Pseudomonadota</taxon>
        <taxon>Alphaproteobacteria</taxon>
        <taxon>Rhodospirillales</taxon>
        <taxon>Rhodospirillaceae</taxon>
        <taxon>Marinibaculum</taxon>
    </lineage>
</organism>
<protein>
    <recommendedName>
        <fullName evidence="2">prephenate dehydratase</fullName>
        <ecNumber evidence="2">4.2.1.51</ecNumber>
    </recommendedName>
</protein>
<dbReference type="PANTHER" id="PTHR21022:SF19">
    <property type="entry name" value="PREPHENATE DEHYDRATASE-RELATED"/>
    <property type="match status" value="1"/>
</dbReference>
<evidence type="ECO:0000256" key="6">
    <source>
        <dbReference type="ARBA" id="ARBA00023239"/>
    </source>
</evidence>
<evidence type="ECO:0000256" key="2">
    <source>
        <dbReference type="ARBA" id="ARBA00013147"/>
    </source>
</evidence>
<keyword evidence="3" id="KW-0028">Amino-acid biosynthesis</keyword>
<dbReference type="EMBL" id="JBHRTR010000036">
    <property type="protein sequence ID" value="MFC3230116.1"/>
    <property type="molecule type" value="Genomic_DNA"/>
</dbReference>
<comment type="caution">
    <text evidence="10">The sequence shown here is derived from an EMBL/GenBank/DDBJ whole genome shotgun (WGS) entry which is preliminary data.</text>
</comment>
<evidence type="ECO:0000259" key="9">
    <source>
        <dbReference type="PROSITE" id="PS51671"/>
    </source>
</evidence>
<dbReference type="PANTHER" id="PTHR21022">
    <property type="entry name" value="PREPHENATE DEHYDRATASE P PROTEIN"/>
    <property type="match status" value="1"/>
</dbReference>